<comment type="caution">
    <text evidence="1">The sequence shown here is derived from an EMBL/GenBank/DDBJ whole genome shotgun (WGS) entry which is preliminary data.</text>
</comment>
<dbReference type="RefSeq" id="WP_173583201.1">
    <property type="nucleotide sequence ID" value="NZ_WOTB01000010.1"/>
</dbReference>
<accession>A0ABX0JN34</accession>
<evidence type="ECO:0000313" key="2">
    <source>
        <dbReference type="Proteomes" id="UP000635278"/>
    </source>
</evidence>
<organism evidence="1 2">
    <name type="scientific">Acetobacter musti</name>
    <dbReference type="NCBI Taxonomy" id="864732"/>
    <lineage>
        <taxon>Bacteria</taxon>
        <taxon>Pseudomonadati</taxon>
        <taxon>Pseudomonadota</taxon>
        <taxon>Alphaproteobacteria</taxon>
        <taxon>Acetobacterales</taxon>
        <taxon>Acetobacteraceae</taxon>
        <taxon>Acetobacter</taxon>
    </lineage>
</organism>
<reference evidence="1 2" key="1">
    <citation type="journal article" date="2020" name="Int. J. Syst. Evol. Microbiol.">
        <title>Novel acetic acid bacteria from cider fermentations: Acetobacter conturbans sp. nov. and Acetobacter fallax sp. nov.</title>
        <authorList>
            <person name="Sombolestani A.S."/>
            <person name="Cleenwerck I."/>
            <person name="Cnockaert M."/>
            <person name="Borremans W."/>
            <person name="Wieme A.D."/>
            <person name="De Vuyst L."/>
            <person name="Vandamme P."/>
        </authorList>
    </citation>
    <scope>NUCLEOTIDE SEQUENCE [LARGE SCALE GENOMIC DNA]</scope>
    <source>
        <strain evidence="1 2">LMG 30640</strain>
    </source>
</reference>
<gene>
    <name evidence="1" type="ORF">GOB93_09150</name>
</gene>
<dbReference type="Proteomes" id="UP000635278">
    <property type="component" value="Unassembled WGS sequence"/>
</dbReference>
<protein>
    <submittedName>
        <fullName evidence="1">Uncharacterized protein</fullName>
    </submittedName>
</protein>
<dbReference type="EMBL" id="WOTB01000010">
    <property type="protein sequence ID" value="NHN84806.1"/>
    <property type="molecule type" value="Genomic_DNA"/>
</dbReference>
<evidence type="ECO:0000313" key="1">
    <source>
        <dbReference type="EMBL" id="NHN84806.1"/>
    </source>
</evidence>
<keyword evidence="2" id="KW-1185">Reference proteome</keyword>
<proteinExistence type="predicted"/>
<sequence>MNTRPDKNAVSSHRPDWHDEGGHVAVWLTSEDGEKRVLRLDREDADFIRKVSGDGQFLTLVKQGHYGEKAVVLRSPALHVPQTTDADQGISAGHLLTGEHVKGRYLHFINQDHNDLCRSNLQWDWPDRNPRYEPIDWTLAEKQRQAFLADGGSQ</sequence>
<name>A0ABX0JN34_9PROT</name>